<name>A0A195DHZ7_9HYME</name>
<dbReference type="EMBL" id="KQ980824">
    <property type="protein sequence ID" value="KYN12462.1"/>
    <property type="molecule type" value="Genomic_DNA"/>
</dbReference>
<organism evidence="1 2">
    <name type="scientific">Trachymyrmex cornetzi</name>
    <dbReference type="NCBI Taxonomy" id="471704"/>
    <lineage>
        <taxon>Eukaryota</taxon>
        <taxon>Metazoa</taxon>
        <taxon>Ecdysozoa</taxon>
        <taxon>Arthropoda</taxon>
        <taxon>Hexapoda</taxon>
        <taxon>Insecta</taxon>
        <taxon>Pterygota</taxon>
        <taxon>Neoptera</taxon>
        <taxon>Endopterygota</taxon>
        <taxon>Hymenoptera</taxon>
        <taxon>Apocrita</taxon>
        <taxon>Aculeata</taxon>
        <taxon>Formicoidea</taxon>
        <taxon>Formicidae</taxon>
        <taxon>Myrmicinae</taxon>
        <taxon>Trachymyrmex</taxon>
    </lineage>
</organism>
<sequence>MQRLRMHSAKTAFGGGCILSLLRESPRFFTRAIPCVGPINPTGTVRRTSCTDGIQSGLIAVPDVVPQRLGRGITRCYMRSSSFDSGRTGQTFDNTQAWGGPATVGSRDRSLARSLGALAANTTAPGTHVGAFPVLTCQPAGNIQRGVGCHGTLGRLLIPEIYRINLLVHI</sequence>
<evidence type="ECO:0000313" key="2">
    <source>
        <dbReference type="Proteomes" id="UP000078492"/>
    </source>
</evidence>
<reference evidence="1 2" key="1">
    <citation type="submission" date="2015-09" db="EMBL/GenBank/DDBJ databases">
        <title>Trachymyrmex cornetzi WGS genome.</title>
        <authorList>
            <person name="Nygaard S."/>
            <person name="Hu H."/>
            <person name="Boomsma J."/>
            <person name="Zhang G."/>
        </authorList>
    </citation>
    <scope>NUCLEOTIDE SEQUENCE [LARGE SCALE GENOMIC DNA]</scope>
    <source>
        <strain evidence="1">Tcor2-1</strain>
        <tissue evidence="1">Whole body</tissue>
    </source>
</reference>
<gene>
    <name evidence="1" type="ORF">ALC57_15189</name>
</gene>
<keyword evidence="2" id="KW-1185">Reference proteome</keyword>
<evidence type="ECO:0000313" key="1">
    <source>
        <dbReference type="EMBL" id="KYN12462.1"/>
    </source>
</evidence>
<proteinExistence type="predicted"/>
<protein>
    <submittedName>
        <fullName evidence="1">Uncharacterized protein</fullName>
    </submittedName>
</protein>
<dbReference type="AlphaFoldDB" id="A0A195DHZ7"/>
<accession>A0A195DHZ7</accession>
<dbReference type="Proteomes" id="UP000078492">
    <property type="component" value="Unassembled WGS sequence"/>
</dbReference>